<reference evidence="1 2" key="2">
    <citation type="submission" date="2009-02" db="EMBL/GenBank/DDBJ databases">
        <title>Draft genome sequence of Clostridium methylpentosum (DSM 5476).</title>
        <authorList>
            <person name="Sudarsanam P."/>
            <person name="Ley R."/>
            <person name="Guruge J."/>
            <person name="Turnbaugh P.J."/>
            <person name="Mahowald M."/>
            <person name="Liep D."/>
            <person name="Gordon J."/>
        </authorList>
    </citation>
    <scope>NUCLEOTIDE SEQUENCE [LARGE SCALE GENOMIC DNA]</scope>
    <source>
        <strain evidence="1 2">DSM 5476</strain>
    </source>
</reference>
<accession>C0EG98</accession>
<keyword evidence="2" id="KW-1185">Reference proteome</keyword>
<reference evidence="1 2" key="1">
    <citation type="submission" date="2009-01" db="EMBL/GenBank/DDBJ databases">
        <authorList>
            <person name="Fulton L."/>
            <person name="Clifton S."/>
            <person name="Fulton B."/>
            <person name="Xu J."/>
            <person name="Minx P."/>
            <person name="Pepin K.H."/>
            <person name="Johnson M."/>
            <person name="Bhonagiri V."/>
            <person name="Nash W.E."/>
            <person name="Mardis E.R."/>
            <person name="Wilson R.K."/>
        </authorList>
    </citation>
    <scope>NUCLEOTIDE SEQUENCE [LARGE SCALE GENOMIC DNA]</scope>
    <source>
        <strain evidence="1 2">DSM 5476</strain>
    </source>
</reference>
<evidence type="ECO:0000313" key="2">
    <source>
        <dbReference type="Proteomes" id="UP000003340"/>
    </source>
</evidence>
<evidence type="ECO:0000313" key="1">
    <source>
        <dbReference type="EMBL" id="EEG29493.1"/>
    </source>
</evidence>
<comment type="caution">
    <text evidence="1">The sequence shown here is derived from an EMBL/GenBank/DDBJ whole genome shotgun (WGS) entry which is preliminary data.</text>
</comment>
<name>C0EG98_9FIRM</name>
<sequence>MIFFQQRCDIRSSILYALRGRLCDKLFVSFILSLSFCRSLQLPD</sequence>
<dbReference type="STRING" id="537013.CLOSTMETH_02891"/>
<proteinExistence type="predicted"/>
<dbReference type="AlphaFoldDB" id="C0EG98"/>
<gene>
    <name evidence="1" type="ORF">CLOSTMETH_02891</name>
</gene>
<protein>
    <submittedName>
        <fullName evidence="1">Uncharacterized protein</fullName>
    </submittedName>
</protein>
<organism evidence="1 2">
    <name type="scientific">[Clostridium] methylpentosum DSM 5476</name>
    <dbReference type="NCBI Taxonomy" id="537013"/>
    <lineage>
        <taxon>Bacteria</taxon>
        <taxon>Bacillati</taxon>
        <taxon>Bacillota</taxon>
        <taxon>Clostridia</taxon>
        <taxon>Eubacteriales</taxon>
        <taxon>Oscillospiraceae</taxon>
        <taxon>Oscillospiraceae incertae sedis</taxon>
    </lineage>
</organism>
<dbReference type="EMBL" id="ACEC01000098">
    <property type="protein sequence ID" value="EEG29493.1"/>
    <property type="molecule type" value="Genomic_DNA"/>
</dbReference>
<dbReference type="HOGENOM" id="CLU_3214516_0_0_9"/>
<dbReference type="Proteomes" id="UP000003340">
    <property type="component" value="Unassembled WGS sequence"/>
</dbReference>